<proteinExistence type="predicted"/>
<evidence type="ECO:0000313" key="3">
    <source>
        <dbReference type="Proteomes" id="UP000054107"/>
    </source>
</evidence>
<keyword evidence="3" id="KW-1185">Reference proteome</keyword>
<evidence type="ECO:0000313" key="2">
    <source>
        <dbReference type="EMBL" id="CEP15661.1"/>
    </source>
</evidence>
<feature type="transmembrane region" description="Helical" evidence="1">
    <location>
        <begin position="6"/>
        <end position="27"/>
    </location>
</feature>
<keyword evidence="1" id="KW-1133">Transmembrane helix</keyword>
<dbReference type="Proteomes" id="UP000054107">
    <property type="component" value="Unassembled WGS sequence"/>
</dbReference>
<protein>
    <submittedName>
        <fullName evidence="2">Uncharacterized protein</fullName>
    </submittedName>
</protein>
<reference evidence="2 3" key="1">
    <citation type="submission" date="2014-09" db="EMBL/GenBank/DDBJ databases">
        <authorList>
            <person name="Ellenberger Sabrina"/>
        </authorList>
    </citation>
    <scope>NUCLEOTIDE SEQUENCE [LARGE SCALE GENOMIC DNA]</scope>
    <source>
        <strain evidence="2 3">CBS 412.66</strain>
    </source>
</reference>
<name>A0A0B7NE17_9FUNG</name>
<keyword evidence="1" id="KW-0812">Transmembrane</keyword>
<organism evidence="2 3">
    <name type="scientific">Parasitella parasitica</name>
    <dbReference type="NCBI Taxonomy" id="35722"/>
    <lineage>
        <taxon>Eukaryota</taxon>
        <taxon>Fungi</taxon>
        <taxon>Fungi incertae sedis</taxon>
        <taxon>Mucoromycota</taxon>
        <taxon>Mucoromycotina</taxon>
        <taxon>Mucoromycetes</taxon>
        <taxon>Mucorales</taxon>
        <taxon>Mucorineae</taxon>
        <taxon>Mucoraceae</taxon>
        <taxon>Parasitella</taxon>
    </lineage>
</organism>
<gene>
    <name evidence="2" type="primary">PARPA_09900.1 scaffold 39137</name>
</gene>
<dbReference type="EMBL" id="LN732612">
    <property type="protein sequence ID" value="CEP15661.1"/>
    <property type="molecule type" value="Genomic_DNA"/>
</dbReference>
<keyword evidence="1" id="KW-0472">Membrane</keyword>
<evidence type="ECO:0000256" key="1">
    <source>
        <dbReference type="SAM" id="Phobius"/>
    </source>
</evidence>
<dbReference type="AlphaFoldDB" id="A0A0B7NE17"/>
<sequence>MKVTSLISVSSMFAMITFTVTVGYVYAQVGYPCDIDADCLDDTFCDRRNTHKCLEVKPVFYVVDDDKKKGN</sequence>
<accession>A0A0B7NE17</accession>
<dbReference type="OrthoDB" id="10322372at2759"/>